<accession>A0A8E0VN10</accession>
<feature type="repeat" description="ANK" evidence="3">
    <location>
        <begin position="154"/>
        <end position="186"/>
    </location>
</feature>
<dbReference type="SMART" id="SM00969">
    <property type="entry name" value="SOCS_box"/>
    <property type="match status" value="1"/>
</dbReference>
<dbReference type="InterPro" id="IPR001496">
    <property type="entry name" value="SOCS_box"/>
</dbReference>
<protein>
    <submittedName>
        <fullName evidence="5">Ankyrin repeat and SOCS box protein 13</fullName>
    </submittedName>
</protein>
<dbReference type="PANTHER" id="PTHR24171">
    <property type="entry name" value="ANKYRIN REPEAT DOMAIN-CONTAINING PROTEIN 39-RELATED"/>
    <property type="match status" value="1"/>
</dbReference>
<dbReference type="PROSITE" id="PS50297">
    <property type="entry name" value="ANK_REP_REGION"/>
    <property type="match status" value="3"/>
</dbReference>
<keyword evidence="6" id="KW-1185">Reference proteome</keyword>
<dbReference type="AlphaFoldDB" id="A0A8E0VN10"/>
<dbReference type="SUPFAM" id="SSF48403">
    <property type="entry name" value="Ankyrin repeat"/>
    <property type="match status" value="1"/>
</dbReference>
<organism evidence="5 6">
    <name type="scientific">Fasciolopsis buskii</name>
    <dbReference type="NCBI Taxonomy" id="27845"/>
    <lineage>
        <taxon>Eukaryota</taxon>
        <taxon>Metazoa</taxon>
        <taxon>Spiralia</taxon>
        <taxon>Lophotrochozoa</taxon>
        <taxon>Platyhelminthes</taxon>
        <taxon>Trematoda</taxon>
        <taxon>Digenea</taxon>
        <taxon>Plagiorchiida</taxon>
        <taxon>Echinostomata</taxon>
        <taxon>Echinostomatoidea</taxon>
        <taxon>Fasciolidae</taxon>
        <taxon>Fasciolopsis</taxon>
    </lineage>
</organism>
<dbReference type="Pfam" id="PF07525">
    <property type="entry name" value="SOCS_box"/>
    <property type="match status" value="1"/>
</dbReference>
<evidence type="ECO:0000313" key="5">
    <source>
        <dbReference type="EMBL" id="KAA0197875.1"/>
    </source>
</evidence>
<dbReference type="EMBL" id="LUCM01002098">
    <property type="protein sequence ID" value="KAA0197875.1"/>
    <property type="molecule type" value="Genomic_DNA"/>
</dbReference>
<evidence type="ECO:0000256" key="1">
    <source>
        <dbReference type="ARBA" id="ARBA00022737"/>
    </source>
</evidence>
<dbReference type="PROSITE" id="PS50088">
    <property type="entry name" value="ANK_REPEAT"/>
    <property type="match status" value="4"/>
</dbReference>
<dbReference type="Pfam" id="PF12796">
    <property type="entry name" value="Ank_2"/>
    <property type="match status" value="1"/>
</dbReference>
<dbReference type="SMART" id="SM00248">
    <property type="entry name" value="ANK"/>
    <property type="match status" value="5"/>
</dbReference>
<dbReference type="OrthoDB" id="10252328at2759"/>
<evidence type="ECO:0000256" key="2">
    <source>
        <dbReference type="ARBA" id="ARBA00023043"/>
    </source>
</evidence>
<dbReference type="InterPro" id="IPR036770">
    <property type="entry name" value="Ankyrin_rpt-contain_sf"/>
</dbReference>
<reference evidence="5" key="1">
    <citation type="submission" date="2019-05" db="EMBL/GenBank/DDBJ databases">
        <title>Annotation for the trematode Fasciolopsis buski.</title>
        <authorList>
            <person name="Choi Y.-J."/>
        </authorList>
    </citation>
    <scope>NUCLEOTIDE SEQUENCE</scope>
    <source>
        <strain evidence="5">HT</strain>
        <tissue evidence="5">Whole worm</tissue>
    </source>
</reference>
<proteinExistence type="predicted"/>
<feature type="repeat" description="ANK" evidence="3">
    <location>
        <begin position="41"/>
        <end position="73"/>
    </location>
</feature>
<dbReference type="InterPro" id="IPR002110">
    <property type="entry name" value="Ankyrin_rpt"/>
</dbReference>
<dbReference type="Gene3D" id="1.25.40.20">
    <property type="entry name" value="Ankyrin repeat-containing domain"/>
    <property type="match status" value="1"/>
</dbReference>
<keyword evidence="2 3" id="KW-0040">ANK repeat</keyword>
<comment type="caution">
    <text evidence="5">The sequence shown here is derived from an EMBL/GenBank/DDBJ whole genome shotgun (WGS) entry which is preliminary data.</text>
</comment>
<evidence type="ECO:0000259" key="4">
    <source>
        <dbReference type="SMART" id="SM00969"/>
    </source>
</evidence>
<feature type="repeat" description="ANK" evidence="3">
    <location>
        <begin position="74"/>
        <end position="106"/>
    </location>
</feature>
<feature type="domain" description="SOCS box" evidence="4">
    <location>
        <begin position="244"/>
        <end position="283"/>
    </location>
</feature>
<name>A0A8E0VN10_9TREM</name>
<feature type="repeat" description="ANK" evidence="3">
    <location>
        <begin position="186"/>
        <end position="211"/>
    </location>
</feature>
<dbReference type="Pfam" id="PF13857">
    <property type="entry name" value="Ank_5"/>
    <property type="match status" value="1"/>
</dbReference>
<gene>
    <name evidence="5" type="ORF">FBUS_00053</name>
</gene>
<dbReference type="Proteomes" id="UP000728185">
    <property type="component" value="Unassembled WGS sequence"/>
</dbReference>
<evidence type="ECO:0000256" key="3">
    <source>
        <dbReference type="PROSITE-ProRule" id="PRU00023"/>
    </source>
</evidence>
<evidence type="ECO:0000313" key="6">
    <source>
        <dbReference type="Proteomes" id="UP000728185"/>
    </source>
</evidence>
<keyword evidence="1" id="KW-0677">Repeat</keyword>
<sequence>MCALPSSPGIVNFIRIIETGDINDLLSLVKQTDAVCARDADNNTLLHHACISGNVNAVKLLIASGLHANVGNVDGHTPLCDAALNGSTEIVSFLLKCGVNVDPPSYWGSPLMYATQNGTAHTLSIFLLKYIIERLGAMKLLIDAGAQLNSPDRTGLCPLHVAVQKGFYAGAHELLLGGADPNYRVRLTTPLHMAAKQGDALMACYLLAHGAYPCPLDMQNKTPLEYTTKGSLIYTVLEDAQNQVPSLQALTRLAFRSVLRRMNKGDLESLRLPQCLCDYMTFSLL</sequence>